<organism evidence="4 5">
    <name type="scientific">Pseudoroseomonas ludipueritiae</name>
    <dbReference type="NCBI Taxonomy" id="198093"/>
    <lineage>
        <taxon>Bacteria</taxon>
        <taxon>Pseudomonadati</taxon>
        <taxon>Pseudomonadota</taxon>
        <taxon>Alphaproteobacteria</taxon>
        <taxon>Acetobacterales</taxon>
        <taxon>Acetobacteraceae</taxon>
        <taxon>Pseudoroseomonas</taxon>
    </lineage>
</organism>
<keyword evidence="2" id="KW-0472">Membrane</keyword>
<dbReference type="RefSeq" id="WP_187778077.1">
    <property type="nucleotide sequence ID" value="NZ_JACTUZ010000023.1"/>
</dbReference>
<evidence type="ECO:0000313" key="4">
    <source>
        <dbReference type="EMBL" id="MBC9176936.1"/>
    </source>
</evidence>
<accession>A0ABR7R5B5</accession>
<evidence type="ECO:0000256" key="2">
    <source>
        <dbReference type="ARBA" id="ARBA00023136"/>
    </source>
</evidence>
<name>A0ABR7R5B5_9PROT</name>
<dbReference type="EMBL" id="JACTUZ010000023">
    <property type="protein sequence ID" value="MBC9176936.1"/>
    <property type="molecule type" value="Genomic_DNA"/>
</dbReference>
<sequence length="444" mass="48738">MRPSPAPAAGPAPAVRPACIVPAGAGAIAAVLAALCSFPALAQTSLPEVTLRSPTVIGRLRPDYEPAGVRLGGFRLDGRAEAGLGYSDNLAPTAPERLTGIFLQESTQLSLASDWTRHAVAVSASQATRRHPDAGSLDWTDYQVGLMGRYDIGRASSVSLGYSHIRGHLEVTDFDVQQSTLNRPLPFDSDVLSVAGTAAFNRITLGASAEYRTVRYEGNDAAFLDDTAFPFRAAGDGRDYDRTTGEVSAAYSFLPGRDVMVIARVTDISYLHTAQESRDSLTWEALAGIRYDLTGLWGFRIAVGYRHRDYEDPTLRNRSSPAFEGQILYLPTQLTTVTLTAQRSIEESTRATNVSYTRTLVRLNVDHELLRNVILSAELRGEHRKYDRESQSVTDAVGILSAQFILNRRVSLLASYQRYERLQASAGIQEFDQNLFLMRLRFTL</sequence>
<dbReference type="Pfam" id="PF10082">
    <property type="entry name" value="BBP2_2"/>
    <property type="match status" value="1"/>
</dbReference>
<dbReference type="Gene3D" id="2.40.170.20">
    <property type="entry name" value="TonB-dependent receptor, beta-barrel domain"/>
    <property type="match status" value="1"/>
</dbReference>
<proteinExistence type="predicted"/>
<reference evidence="4 5" key="1">
    <citation type="journal article" date="2009" name="Int. J. Syst. Evol. Microbiol.">
        <title>Transfer of Teichococcus ludipueritiae and Muricoccus roseus to the genus Roseomonas, as Roseomonas ludipueritiae comb. nov. and Roseomonas rosea comb. nov., respectively, and emended description of the genus Roseomonas.</title>
        <authorList>
            <person name="Sanchez-Porro C."/>
            <person name="Gallego V."/>
            <person name="Busse H.J."/>
            <person name="Kampfer P."/>
            <person name="Ventosa A."/>
        </authorList>
    </citation>
    <scope>NUCLEOTIDE SEQUENCE [LARGE SCALE GENOMIC DNA]</scope>
    <source>
        <strain evidence="4 5">DSM 14915</strain>
    </source>
</reference>
<dbReference type="InterPro" id="IPR018759">
    <property type="entry name" value="BBP2_2"/>
</dbReference>
<keyword evidence="5" id="KW-1185">Reference proteome</keyword>
<dbReference type="SUPFAM" id="SSF56935">
    <property type="entry name" value="Porins"/>
    <property type="match status" value="1"/>
</dbReference>
<keyword evidence="3" id="KW-0998">Cell outer membrane</keyword>
<evidence type="ECO:0000256" key="1">
    <source>
        <dbReference type="ARBA" id="ARBA00004442"/>
    </source>
</evidence>
<comment type="caution">
    <text evidence="4">The sequence shown here is derived from an EMBL/GenBank/DDBJ whole genome shotgun (WGS) entry which is preliminary data.</text>
</comment>
<dbReference type="Proteomes" id="UP000603940">
    <property type="component" value="Unassembled WGS sequence"/>
</dbReference>
<evidence type="ECO:0000256" key="3">
    <source>
        <dbReference type="ARBA" id="ARBA00023237"/>
    </source>
</evidence>
<comment type="subcellular location">
    <subcellularLocation>
        <location evidence="1">Cell outer membrane</location>
    </subcellularLocation>
</comment>
<dbReference type="InterPro" id="IPR036942">
    <property type="entry name" value="Beta-barrel_TonB_sf"/>
</dbReference>
<gene>
    <name evidence="4" type="ORF">IBL25_08265</name>
</gene>
<evidence type="ECO:0000313" key="5">
    <source>
        <dbReference type="Proteomes" id="UP000603940"/>
    </source>
</evidence>
<protein>
    <submittedName>
        <fullName evidence="4">Outer membrane beta-barrel protein</fullName>
    </submittedName>
</protein>